<comment type="domain">
    <text evidence="13">The beta-hairpin motif is involved in DNA binding.</text>
</comment>
<proteinExistence type="inferred from homology"/>
<evidence type="ECO:0000313" key="19">
    <source>
        <dbReference type="EMBL" id="HGV54457.1"/>
    </source>
</evidence>
<dbReference type="InterPro" id="IPR006935">
    <property type="entry name" value="Helicase/UvrB_N"/>
</dbReference>
<dbReference type="InterPro" id="IPR001650">
    <property type="entry name" value="Helicase_C-like"/>
</dbReference>
<keyword evidence="4 13" id="KW-0547">Nucleotide-binding</keyword>
<dbReference type="CDD" id="cd17916">
    <property type="entry name" value="DEXHc_UvrB"/>
    <property type="match status" value="1"/>
</dbReference>
<feature type="short sequence motif" description="Beta-hairpin" evidence="13">
    <location>
        <begin position="99"/>
        <end position="122"/>
    </location>
</feature>
<feature type="domain" description="UVR" evidence="16">
    <location>
        <begin position="632"/>
        <end position="667"/>
    </location>
</feature>
<dbReference type="InterPro" id="IPR014001">
    <property type="entry name" value="Helicase_ATP-bd"/>
</dbReference>
<dbReference type="Pfam" id="PF12344">
    <property type="entry name" value="UvrB"/>
    <property type="match status" value="1"/>
</dbReference>
<keyword evidence="3 13" id="KW-0963">Cytoplasm</keyword>
<comment type="subcellular location">
    <subcellularLocation>
        <location evidence="1 13 14">Cytoplasm</location>
    </subcellularLocation>
</comment>
<dbReference type="InterPro" id="IPR004807">
    <property type="entry name" value="UvrB"/>
</dbReference>
<feature type="coiled-coil region" evidence="15">
    <location>
        <begin position="618"/>
        <end position="655"/>
    </location>
</feature>
<comment type="subunit">
    <text evidence="11 13 14">Forms a heterotetramer with UvrA during the search for lesions. Interacts with UvrC in an incision complex.</text>
</comment>
<keyword evidence="6 13" id="KW-0228">DNA excision</keyword>
<dbReference type="NCBIfam" id="NF003673">
    <property type="entry name" value="PRK05298.1"/>
    <property type="match status" value="1"/>
</dbReference>
<dbReference type="AlphaFoldDB" id="A0A832LU24"/>
<evidence type="ECO:0000259" key="18">
    <source>
        <dbReference type="PROSITE" id="PS51194"/>
    </source>
</evidence>
<keyword evidence="10 13" id="KW-0742">SOS response</keyword>
<dbReference type="GO" id="GO:0016887">
    <property type="term" value="F:ATP hydrolysis activity"/>
    <property type="evidence" value="ECO:0007669"/>
    <property type="project" value="InterPro"/>
</dbReference>
<comment type="caution">
    <text evidence="19">The sequence shown here is derived from an EMBL/GenBank/DDBJ whole genome shotgun (WGS) entry which is preliminary data.</text>
</comment>
<evidence type="ECO:0000256" key="6">
    <source>
        <dbReference type="ARBA" id="ARBA00022769"/>
    </source>
</evidence>
<dbReference type="SMART" id="SM00490">
    <property type="entry name" value="HELICc"/>
    <property type="match status" value="1"/>
</dbReference>
<gene>
    <name evidence="13 19" type="primary">uvrB</name>
    <name evidence="19" type="ORF">ENT73_00020</name>
</gene>
<dbReference type="GO" id="GO:0009380">
    <property type="term" value="C:excinuclease repair complex"/>
    <property type="evidence" value="ECO:0007669"/>
    <property type="project" value="InterPro"/>
</dbReference>
<dbReference type="GO" id="GO:0003677">
    <property type="term" value="F:DNA binding"/>
    <property type="evidence" value="ECO:0007669"/>
    <property type="project" value="UniProtKB-UniRule"/>
</dbReference>
<protein>
    <recommendedName>
        <fullName evidence="12 13">UvrABC system protein B</fullName>
        <shortName evidence="13">Protein UvrB</shortName>
    </recommendedName>
    <alternativeName>
        <fullName evidence="13">Excinuclease ABC subunit B</fullName>
    </alternativeName>
</protein>
<dbReference type="InterPro" id="IPR041471">
    <property type="entry name" value="UvrB_inter"/>
</dbReference>
<dbReference type="SUPFAM" id="SSF52540">
    <property type="entry name" value="P-loop containing nucleoside triphosphate hydrolases"/>
    <property type="match status" value="2"/>
</dbReference>
<reference evidence="19" key="1">
    <citation type="journal article" date="2020" name="mSystems">
        <title>Genome- and Community-Level Interaction Insights into Carbon Utilization and Element Cycling Functions of Hydrothermarchaeota in Hydrothermal Sediment.</title>
        <authorList>
            <person name="Zhou Z."/>
            <person name="Liu Y."/>
            <person name="Xu W."/>
            <person name="Pan J."/>
            <person name="Luo Z.H."/>
            <person name="Li M."/>
        </authorList>
    </citation>
    <scope>NUCLEOTIDE SEQUENCE [LARGE SCALE GENOMIC DNA]</scope>
    <source>
        <strain evidence="19">SpSt-605</strain>
    </source>
</reference>
<name>A0A832LU24_9BACT</name>
<evidence type="ECO:0000259" key="16">
    <source>
        <dbReference type="PROSITE" id="PS50151"/>
    </source>
</evidence>
<evidence type="ECO:0000256" key="11">
    <source>
        <dbReference type="ARBA" id="ARBA00026033"/>
    </source>
</evidence>
<dbReference type="PROSITE" id="PS51192">
    <property type="entry name" value="HELICASE_ATP_BIND_1"/>
    <property type="match status" value="1"/>
</dbReference>
<dbReference type="InterPro" id="IPR036876">
    <property type="entry name" value="UVR_dom_sf"/>
</dbReference>
<accession>A0A832LU24</accession>
<evidence type="ECO:0000256" key="9">
    <source>
        <dbReference type="ARBA" id="ARBA00023204"/>
    </source>
</evidence>
<dbReference type="GO" id="GO:0005737">
    <property type="term" value="C:cytoplasm"/>
    <property type="evidence" value="ECO:0007669"/>
    <property type="project" value="UniProtKB-SubCell"/>
</dbReference>
<evidence type="ECO:0000256" key="1">
    <source>
        <dbReference type="ARBA" id="ARBA00004496"/>
    </source>
</evidence>
<evidence type="ECO:0000256" key="2">
    <source>
        <dbReference type="ARBA" id="ARBA00008533"/>
    </source>
</evidence>
<dbReference type="CDD" id="cd18790">
    <property type="entry name" value="SF2_C_UvrB"/>
    <property type="match status" value="1"/>
</dbReference>
<dbReference type="Pfam" id="PF04851">
    <property type="entry name" value="ResIII"/>
    <property type="match status" value="1"/>
</dbReference>
<dbReference type="HAMAP" id="MF_00204">
    <property type="entry name" value="UvrB"/>
    <property type="match status" value="1"/>
</dbReference>
<dbReference type="PROSITE" id="PS50151">
    <property type="entry name" value="UVR"/>
    <property type="match status" value="1"/>
</dbReference>
<comment type="similarity">
    <text evidence="2 13 14">Belongs to the UvrB family.</text>
</comment>
<evidence type="ECO:0000259" key="17">
    <source>
        <dbReference type="PROSITE" id="PS51192"/>
    </source>
</evidence>
<keyword evidence="7 13" id="KW-0067">ATP-binding</keyword>
<dbReference type="InterPro" id="IPR001943">
    <property type="entry name" value="UVR_dom"/>
</dbReference>
<dbReference type="Pfam" id="PF00271">
    <property type="entry name" value="Helicase_C"/>
    <property type="match status" value="1"/>
</dbReference>
<dbReference type="Pfam" id="PF17757">
    <property type="entry name" value="UvrB_inter"/>
    <property type="match status" value="1"/>
</dbReference>
<keyword evidence="8 13" id="KW-0267">Excision nuclease</keyword>
<dbReference type="GO" id="GO:0009381">
    <property type="term" value="F:excinuclease ABC activity"/>
    <property type="evidence" value="ECO:0007669"/>
    <property type="project" value="UniProtKB-UniRule"/>
</dbReference>
<dbReference type="NCBIfam" id="TIGR00631">
    <property type="entry name" value="uvrb"/>
    <property type="match status" value="1"/>
</dbReference>
<keyword evidence="9 13" id="KW-0234">DNA repair</keyword>
<dbReference type="EMBL" id="DSZU01000001">
    <property type="protein sequence ID" value="HGV54457.1"/>
    <property type="molecule type" value="Genomic_DNA"/>
</dbReference>
<dbReference type="PROSITE" id="PS51194">
    <property type="entry name" value="HELICASE_CTER"/>
    <property type="match status" value="1"/>
</dbReference>
<dbReference type="Pfam" id="PF02151">
    <property type="entry name" value="UVR"/>
    <property type="match status" value="1"/>
</dbReference>
<evidence type="ECO:0000256" key="8">
    <source>
        <dbReference type="ARBA" id="ARBA00022881"/>
    </source>
</evidence>
<keyword evidence="15" id="KW-0175">Coiled coil</keyword>
<evidence type="ECO:0000256" key="15">
    <source>
        <dbReference type="SAM" id="Coils"/>
    </source>
</evidence>
<sequence length="672" mass="77953">MEIFIPRAKANFKLKAEIEPRGDQPKAISALVEGVKKGIKHQVLLGVTGSGKTFTMANVIAKVQKPTLIIAPNKTLAAQLYNEFKKLFPENAVEYFVSYYDYYQPEAYVPATDTYIEKDASINDFIDRLRHSATTSVLTRRDVIVVASVSCIYGLGAPHEYFSKHLYLQKGHKIRRDDLIRALVTMHYQRVETDFTRGTFRVRGDLIEIFPSHEEKRAVRISLWGTEIEEIKIIDPFRGKVLGKVNDILIFPASHYVTSEVNLQRAIQEIKKELKERVAYFRSQGLHLFAERLEKRTLYDLELLEETGYCKGIENYSRYLDGRKPGEPPYTLLDYFPDDFLLFIDESHITIPQLGGMYRGDRSRKETLVEYGFRLPSALDNRPLTFEEFEERVNQVIYVSATPGDYELEKAEGRVIEQIIRPTGLLDPKIEVRPLHNQVEDLYFEIKKRVERGERVLVCTLTKRMAEELTDYYKELGIKACYLHSDLKTLERARIIRDLRRGVYDVLIGINLLREGLDLPEVSLVAILDADKEGFLRSERSLIQTMGRAARNVNGTAILYAEKITPAMERAIQETERRRKIQEEYNRAHNITPQTIIKSMEDPLMQLVEADFVDLEKMVEIEEAFESLEELRREIEKVEREMKEAAKNYEFERAAVLRDRLFSLKQLALKWS</sequence>
<keyword evidence="5 13" id="KW-0227">DNA damage</keyword>
<dbReference type="GO" id="GO:0009432">
    <property type="term" value="P:SOS response"/>
    <property type="evidence" value="ECO:0007669"/>
    <property type="project" value="UniProtKB-UniRule"/>
</dbReference>
<dbReference type="Gene3D" id="3.40.50.300">
    <property type="entry name" value="P-loop containing nucleotide triphosphate hydrolases"/>
    <property type="match status" value="3"/>
</dbReference>
<feature type="domain" description="Helicase ATP-binding" evidence="17">
    <location>
        <begin position="33"/>
        <end position="185"/>
    </location>
</feature>
<organism evidence="19">
    <name type="scientific">Caldimicrobium thiodismutans</name>
    <dbReference type="NCBI Taxonomy" id="1653476"/>
    <lineage>
        <taxon>Bacteria</taxon>
        <taxon>Pseudomonadati</taxon>
        <taxon>Thermodesulfobacteriota</taxon>
        <taxon>Thermodesulfobacteria</taxon>
        <taxon>Thermodesulfobacteriales</taxon>
        <taxon>Thermodesulfobacteriaceae</taxon>
        <taxon>Caldimicrobium</taxon>
    </lineage>
</organism>
<comment type="function">
    <text evidence="13">The UvrABC repair system catalyzes the recognition and processing of DNA lesions. A damage recognition complex composed of 2 UvrA and 2 UvrB subunits scans DNA for abnormalities. Upon binding of the UvrA(2)B(2) complex to a putative damaged site, the DNA wraps around one UvrB monomer. DNA wrap is dependent on ATP binding by UvrB and probably causes local melting of the DNA helix, facilitating insertion of UvrB beta-hairpin between the DNA strands. Then UvrB probes one DNA strand for the presence of a lesion. If a lesion is found the UvrA subunits dissociate and the UvrB-DNA preincision complex is formed. This complex is subsequently bound by UvrC and the second UvrB is released. If no lesion is found, the DNA wraps around the other UvrB subunit that will check the other stand for damage.</text>
</comment>
<evidence type="ECO:0000256" key="14">
    <source>
        <dbReference type="RuleBase" id="RU003587"/>
    </source>
</evidence>
<dbReference type="GO" id="GO:0006289">
    <property type="term" value="P:nucleotide-excision repair"/>
    <property type="evidence" value="ECO:0007669"/>
    <property type="project" value="UniProtKB-UniRule"/>
</dbReference>
<evidence type="ECO:0000256" key="7">
    <source>
        <dbReference type="ARBA" id="ARBA00022840"/>
    </source>
</evidence>
<feature type="binding site" evidence="13">
    <location>
        <begin position="46"/>
        <end position="53"/>
    </location>
    <ligand>
        <name>ATP</name>
        <dbReference type="ChEBI" id="CHEBI:30616"/>
    </ligand>
</feature>
<dbReference type="SMART" id="SM00487">
    <property type="entry name" value="DEXDc"/>
    <property type="match status" value="1"/>
</dbReference>
<dbReference type="PANTHER" id="PTHR24029">
    <property type="entry name" value="UVRABC SYSTEM PROTEIN B"/>
    <property type="match status" value="1"/>
</dbReference>
<evidence type="ECO:0000256" key="3">
    <source>
        <dbReference type="ARBA" id="ARBA00022490"/>
    </source>
</evidence>
<evidence type="ECO:0000256" key="12">
    <source>
        <dbReference type="ARBA" id="ARBA00029504"/>
    </source>
</evidence>
<dbReference type="GO" id="GO:0005524">
    <property type="term" value="F:ATP binding"/>
    <property type="evidence" value="ECO:0007669"/>
    <property type="project" value="UniProtKB-UniRule"/>
</dbReference>
<dbReference type="PANTHER" id="PTHR24029:SF0">
    <property type="entry name" value="UVRABC SYSTEM PROTEIN B"/>
    <property type="match status" value="1"/>
</dbReference>
<dbReference type="InterPro" id="IPR024759">
    <property type="entry name" value="UvrB_YAD/RRR_dom"/>
</dbReference>
<evidence type="ECO:0000256" key="5">
    <source>
        <dbReference type="ARBA" id="ARBA00022763"/>
    </source>
</evidence>
<feature type="domain" description="Helicase C-terminal" evidence="18">
    <location>
        <begin position="438"/>
        <end position="604"/>
    </location>
</feature>
<dbReference type="Gene3D" id="4.10.860.10">
    <property type="entry name" value="UVR domain"/>
    <property type="match status" value="1"/>
</dbReference>
<dbReference type="SUPFAM" id="SSF46600">
    <property type="entry name" value="C-terminal UvrC-binding domain of UvrB"/>
    <property type="match status" value="1"/>
</dbReference>
<evidence type="ECO:0000256" key="13">
    <source>
        <dbReference type="HAMAP-Rule" id="MF_00204"/>
    </source>
</evidence>
<dbReference type="InterPro" id="IPR027417">
    <property type="entry name" value="P-loop_NTPase"/>
</dbReference>
<evidence type="ECO:0000256" key="4">
    <source>
        <dbReference type="ARBA" id="ARBA00022741"/>
    </source>
</evidence>
<evidence type="ECO:0000256" key="10">
    <source>
        <dbReference type="ARBA" id="ARBA00023236"/>
    </source>
</evidence>